<dbReference type="Gene3D" id="3.40.50.1820">
    <property type="entry name" value="alpha/beta hydrolase"/>
    <property type="match status" value="1"/>
</dbReference>
<dbReference type="InterPro" id="IPR001031">
    <property type="entry name" value="Thioesterase"/>
</dbReference>
<gene>
    <name evidence="2" type="ORF">BS50DRAFT_676940</name>
</gene>
<dbReference type="GO" id="GO:0016787">
    <property type="term" value="F:hydrolase activity"/>
    <property type="evidence" value="ECO:0007669"/>
    <property type="project" value="UniProtKB-KW"/>
</dbReference>
<accession>A0A2T2NQL8</accession>
<dbReference type="Pfam" id="PF00975">
    <property type="entry name" value="Thioesterase"/>
    <property type="match status" value="1"/>
</dbReference>
<dbReference type="OrthoDB" id="329835at2759"/>
<sequence>MGVGLVAHRGHIDASVERILFLHPSDRPTRNSKKATKVVVEEVCVEEDEILVPSKRPVPVPTVPLSIVLQGKLHSSRKTLFLLPDGSGSAMAYARLPQIDPTICLIALNSPHLRSTSAGSFTMEKIAAIWAAEIQSRQPHGPYHLGGWSAGGYHAFEVAKILMRKGERVEKIVLIDSPCRLDYGALPLEVVDYLCANNLMGNWGNKGPPEWLVKHFQLSIQAIEKYTPTPMRQPDTPDVFIIWANEGVLRKEQRRPSELDMSVEITRMMIERPETNGPLGWDKLFPGSKLQVARMPGNHFTMMQPPNCSSLSRLIRSSMRDRNN</sequence>
<proteinExistence type="predicted"/>
<keyword evidence="3" id="KW-1185">Reference proteome</keyword>
<evidence type="ECO:0000259" key="1">
    <source>
        <dbReference type="Pfam" id="PF00975"/>
    </source>
</evidence>
<feature type="domain" description="Thioesterase" evidence="1">
    <location>
        <begin position="79"/>
        <end position="178"/>
    </location>
</feature>
<dbReference type="AlphaFoldDB" id="A0A2T2NQL8"/>
<protein>
    <submittedName>
        <fullName evidence="2">Alpha/beta-hydrolase</fullName>
    </submittedName>
</protein>
<organism evidence="2 3">
    <name type="scientific">Corynespora cassiicola Philippines</name>
    <dbReference type="NCBI Taxonomy" id="1448308"/>
    <lineage>
        <taxon>Eukaryota</taxon>
        <taxon>Fungi</taxon>
        <taxon>Dikarya</taxon>
        <taxon>Ascomycota</taxon>
        <taxon>Pezizomycotina</taxon>
        <taxon>Dothideomycetes</taxon>
        <taxon>Pleosporomycetidae</taxon>
        <taxon>Pleosporales</taxon>
        <taxon>Corynesporascaceae</taxon>
        <taxon>Corynespora</taxon>
    </lineage>
</organism>
<keyword evidence="2" id="KW-0378">Hydrolase</keyword>
<name>A0A2T2NQL8_CORCC</name>
<dbReference type="STRING" id="1448308.A0A2T2NQL8"/>
<dbReference type="Proteomes" id="UP000240883">
    <property type="component" value="Unassembled WGS sequence"/>
</dbReference>
<dbReference type="EMBL" id="KZ678135">
    <property type="protein sequence ID" value="PSN67378.1"/>
    <property type="molecule type" value="Genomic_DNA"/>
</dbReference>
<reference evidence="2 3" key="1">
    <citation type="journal article" date="2018" name="Front. Microbiol.">
        <title>Genome-Wide Analysis of Corynespora cassiicola Leaf Fall Disease Putative Effectors.</title>
        <authorList>
            <person name="Lopez D."/>
            <person name="Ribeiro S."/>
            <person name="Label P."/>
            <person name="Fumanal B."/>
            <person name="Venisse J.S."/>
            <person name="Kohler A."/>
            <person name="de Oliveira R.R."/>
            <person name="Labutti K."/>
            <person name="Lipzen A."/>
            <person name="Lail K."/>
            <person name="Bauer D."/>
            <person name="Ohm R.A."/>
            <person name="Barry K.W."/>
            <person name="Spatafora J."/>
            <person name="Grigoriev I.V."/>
            <person name="Martin F.M."/>
            <person name="Pujade-Renaud V."/>
        </authorList>
    </citation>
    <scope>NUCLEOTIDE SEQUENCE [LARGE SCALE GENOMIC DNA]</scope>
    <source>
        <strain evidence="2 3">Philippines</strain>
    </source>
</reference>
<dbReference type="InterPro" id="IPR029058">
    <property type="entry name" value="AB_hydrolase_fold"/>
</dbReference>
<dbReference type="SUPFAM" id="SSF53474">
    <property type="entry name" value="alpha/beta-Hydrolases"/>
    <property type="match status" value="1"/>
</dbReference>
<evidence type="ECO:0000313" key="2">
    <source>
        <dbReference type="EMBL" id="PSN67378.1"/>
    </source>
</evidence>
<evidence type="ECO:0000313" key="3">
    <source>
        <dbReference type="Proteomes" id="UP000240883"/>
    </source>
</evidence>